<dbReference type="SUPFAM" id="SSF101941">
    <property type="entry name" value="NAC domain"/>
    <property type="match status" value="2"/>
</dbReference>
<organism evidence="6 7">
    <name type="scientific">Canna indica</name>
    <name type="common">Indian-shot</name>
    <dbReference type="NCBI Taxonomy" id="4628"/>
    <lineage>
        <taxon>Eukaryota</taxon>
        <taxon>Viridiplantae</taxon>
        <taxon>Streptophyta</taxon>
        <taxon>Embryophyta</taxon>
        <taxon>Tracheophyta</taxon>
        <taxon>Spermatophyta</taxon>
        <taxon>Magnoliopsida</taxon>
        <taxon>Liliopsida</taxon>
        <taxon>Zingiberales</taxon>
        <taxon>Cannaceae</taxon>
        <taxon>Canna</taxon>
    </lineage>
</organism>
<name>A0AAQ3Q991_9LILI</name>
<sequence length="585" mass="66490">MWNVSNPALLPPGFRFHPSDEELILHYLRNRASSSPCPVSIIADVDIYKFDPWDLPAKANYGDREWYFFSPRDRKYPNGFRPNRAAASGYWKATGTDKLIHTTPGKGKEAISTTINVGVKKTLVFYKGRPPKGLKSNWMMHEYRLMDAAQTTNTRKVITGLDDWVLYRIYKKKISNHLQPAVGTETLVYQMLRPEKNYDSGHLMAYQPSLISTTRYSASNNGSRRINDIDGAGRNSRLLVQQQEAPLMETAAAAASFWPGTEENDMKQKKTMMEEDSNNWDLQPSKKHNYSSNIFGEIRSMVDDSMDLPPGFRFHPTDEELILHYLTPKFTCKTFTTSAVADVDLNKCEPWELPSKARMGEKEWYFFAQKDRKYPSGTRTNRATEAGYWKATGKDKDIFAKGKDCALVGMKKTLVFYTGRAPKGQKTSWVMHEYRLAANPPLIPKSLKDEWVLCRIFNKDIGRMDRSSSSALRVGGDLLQSSTLPPLVISENGEKIDVEGRLFPSFSTMMAMDIHEQAFSSHRNPVFHPQYLSAPVNFVYLQQEDAMLRDNNADVSHAIRKNCNASSSSSSSFGADVDLENCWKY</sequence>
<evidence type="ECO:0000256" key="4">
    <source>
        <dbReference type="ARBA" id="ARBA00023242"/>
    </source>
</evidence>
<dbReference type="InterPro" id="IPR003441">
    <property type="entry name" value="NAC-dom"/>
</dbReference>
<dbReference type="PANTHER" id="PTHR31744:SF92">
    <property type="entry name" value="NAC DOMAIN-CONTAINING PROTEIN 87"/>
    <property type="match status" value="1"/>
</dbReference>
<feature type="domain" description="NAC" evidence="5">
    <location>
        <begin position="10"/>
        <end position="172"/>
    </location>
</feature>
<dbReference type="EMBL" id="CP136892">
    <property type="protein sequence ID" value="WOL00643.1"/>
    <property type="molecule type" value="Genomic_DNA"/>
</dbReference>
<proteinExistence type="predicted"/>
<evidence type="ECO:0000256" key="2">
    <source>
        <dbReference type="ARBA" id="ARBA00023125"/>
    </source>
</evidence>
<accession>A0AAQ3Q991</accession>
<evidence type="ECO:0000313" key="7">
    <source>
        <dbReference type="Proteomes" id="UP001327560"/>
    </source>
</evidence>
<evidence type="ECO:0000259" key="5">
    <source>
        <dbReference type="PROSITE" id="PS51005"/>
    </source>
</evidence>
<dbReference type="GO" id="GO:0003677">
    <property type="term" value="F:DNA binding"/>
    <property type="evidence" value="ECO:0007669"/>
    <property type="project" value="UniProtKB-KW"/>
</dbReference>
<dbReference type="Gene3D" id="2.170.150.80">
    <property type="entry name" value="NAC domain"/>
    <property type="match status" value="2"/>
</dbReference>
<feature type="domain" description="NAC" evidence="5">
    <location>
        <begin position="308"/>
        <end position="459"/>
    </location>
</feature>
<keyword evidence="4" id="KW-0539">Nucleus</keyword>
<reference evidence="6 7" key="1">
    <citation type="submission" date="2023-10" db="EMBL/GenBank/DDBJ databases">
        <title>Chromosome-scale genome assembly provides insights into flower coloration mechanisms of Canna indica.</title>
        <authorList>
            <person name="Li C."/>
        </authorList>
    </citation>
    <scope>NUCLEOTIDE SEQUENCE [LARGE SCALE GENOMIC DNA]</scope>
    <source>
        <tissue evidence="6">Flower</tissue>
    </source>
</reference>
<keyword evidence="3" id="KW-0804">Transcription</keyword>
<dbReference type="PANTHER" id="PTHR31744">
    <property type="entry name" value="PROTEIN CUP-SHAPED COTYLEDON 2-RELATED"/>
    <property type="match status" value="1"/>
</dbReference>
<dbReference type="FunFam" id="2.170.150.80:FF:000006">
    <property type="entry name" value="NAC domain-containing protein 100-like"/>
    <property type="match status" value="1"/>
</dbReference>
<keyword evidence="2" id="KW-0238">DNA-binding</keyword>
<dbReference type="InterPro" id="IPR036093">
    <property type="entry name" value="NAC_dom_sf"/>
</dbReference>
<evidence type="ECO:0000256" key="1">
    <source>
        <dbReference type="ARBA" id="ARBA00023015"/>
    </source>
</evidence>
<dbReference type="GO" id="GO:0006355">
    <property type="term" value="P:regulation of DNA-templated transcription"/>
    <property type="evidence" value="ECO:0007669"/>
    <property type="project" value="InterPro"/>
</dbReference>
<dbReference type="AlphaFoldDB" id="A0AAQ3Q991"/>
<dbReference type="GO" id="GO:0005634">
    <property type="term" value="C:nucleus"/>
    <property type="evidence" value="ECO:0007669"/>
    <property type="project" value="UniProtKB-ARBA"/>
</dbReference>
<protein>
    <submittedName>
        <fullName evidence="6">NAC domain-containing protein</fullName>
    </submittedName>
</protein>
<keyword evidence="7" id="KW-1185">Reference proteome</keyword>
<dbReference type="Proteomes" id="UP001327560">
    <property type="component" value="Chromosome 3"/>
</dbReference>
<gene>
    <name evidence="6" type="ORF">Cni_G09356</name>
</gene>
<keyword evidence="1" id="KW-0805">Transcription regulation</keyword>
<evidence type="ECO:0000256" key="3">
    <source>
        <dbReference type="ARBA" id="ARBA00023163"/>
    </source>
</evidence>
<dbReference type="PROSITE" id="PS51005">
    <property type="entry name" value="NAC"/>
    <property type="match status" value="2"/>
</dbReference>
<evidence type="ECO:0000313" key="6">
    <source>
        <dbReference type="EMBL" id="WOL00643.1"/>
    </source>
</evidence>
<dbReference type="Pfam" id="PF02365">
    <property type="entry name" value="NAM"/>
    <property type="match status" value="2"/>
</dbReference>